<dbReference type="RefSeq" id="WP_217762185.1">
    <property type="nucleotide sequence ID" value="NZ_BPTU01000001.1"/>
</dbReference>
<reference evidence="1" key="1">
    <citation type="journal article" date="2022" name="Int. J. Syst. Evol. Microbiol.">
        <title>Prevotella lacticifex sp. nov., isolated from the rumen of cows.</title>
        <authorList>
            <person name="Shinkai T."/>
            <person name="Ikeyama N."/>
            <person name="Kumagai M."/>
            <person name="Ohmori H."/>
            <person name="Sakamoto M."/>
            <person name="Ohkuma M."/>
            <person name="Mitsumori M."/>
        </authorList>
    </citation>
    <scope>NUCLEOTIDE SEQUENCE</scope>
    <source>
        <strain evidence="1">R5076</strain>
    </source>
</reference>
<sequence length="55" mass="6404">MERTEENNATKDRFAHVGKIFSEMDNEKLQAEIAERSKIIKRKIDALMELHMSGI</sequence>
<keyword evidence="2" id="KW-1185">Reference proteome</keyword>
<dbReference type="EMBL" id="BPUB01000001">
    <property type="protein sequence ID" value="GJG58420.1"/>
    <property type="molecule type" value="Genomic_DNA"/>
</dbReference>
<proteinExistence type="predicted"/>
<evidence type="ECO:0000313" key="1">
    <source>
        <dbReference type="EMBL" id="GJG58420.1"/>
    </source>
</evidence>
<organism evidence="1 2">
    <name type="scientific">Prevotella lacticifex</name>
    <dbReference type="NCBI Taxonomy" id="2854755"/>
    <lineage>
        <taxon>Bacteria</taxon>
        <taxon>Pseudomonadati</taxon>
        <taxon>Bacteroidota</taxon>
        <taxon>Bacteroidia</taxon>
        <taxon>Bacteroidales</taxon>
        <taxon>Prevotellaceae</taxon>
        <taxon>Prevotella</taxon>
    </lineage>
</organism>
<accession>A0A9R1C9C8</accession>
<comment type="caution">
    <text evidence="1">The sequence shown here is derived from an EMBL/GenBank/DDBJ whole genome shotgun (WGS) entry which is preliminary data.</text>
</comment>
<gene>
    <name evidence="1" type="ORF">PRLR5076_12710</name>
</gene>
<dbReference type="AlphaFoldDB" id="A0A9R1C9C8"/>
<protein>
    <submittedName>
        <fullName evidence="1">Uncharacterized protein</fullName>
    </submittedName>
</protein>
<dbReference type="GeneID" id="72467547"/>
<dbReference type="Proteomes" id="UP000825483">
    <property type="component" value="Unassembled WGS sequence"/>
</dbReference>
<evidence type="ECO:0000313" key="2">
    <source>
        <dbReference type="Proteomes" id="UP000825483"/>
    </source>
</evidence>
<name>A0A9R1C9C8_9BACT</name>